<keyword evidence="2" id="KW-0862">Zinc</keyword>
<dbReference type="Pfam" id="PF13639">
    <property type="entry name" value="zf-RING_2"/>
    <property type="match status" value="1"/>
</dbReference>
<feature type="domain" description="RING-type" evidence="6">
    <location>
        <begin position="965"/>
        <end position="1007"/>
    </location>
</feature>
<evidence type="ECO:0000256" key="2">
    <source>
        <dbReference type="ARBA" id="ARBA00022833"/>
    </source>
</evidence>
<keyword evidence="8" id="KW-1185">Reference proteome</keyword>
<keyword evidence="5" id="KW-0472">Membrane</keyword>
<gene>
    <name evidence="7" type="ORF">FBUS_02877</name>
</gene>
<dbReference type="InterPro" id="IPR013083">
    <property type="entry name" value="Znf_RING/FYVE/PHD"/>
</dbReference>
<dbReference type="Gene3D" id="3.30.40.10">
    <property type="entry name" value="Zinc/RING finger domain, C3HC4 (zinc finger)"/>
    <property type="match status" value="1"/>
</dbReference>
<evidence type="ECO:0000256" key="5">
    <source>
        <dbReference type="SAM" id="Phobius"/>
    </source>
</evidence>
<keyword evidence="1 3" id="KW-0863">Zinc-finger</keyword>
<feature type="transmembrane region" description="Helical" evidence="5">
    <location>
        <begin position="661"/>
        <end position="683"/>
    </location>
</feature>
<dbReference type="PROSITE" id="PS50089">
    <property type="entry name" value="ZF_RING_2"/>
    <property type="match status" value="1"/>
</dbReference>
<feature type="compositionally biased region" description="Polar residues" evidence="4">
    <location>
        <begin position="935"/>
        <end position="944"/>
    </location>
</feature>
<keyword evidence="5" id="KW-1133">Transmembrane helix</keyword>
<dbReference type="GO" id="GO:0036503">
    <property type="term" value="P:ERAD pathway"/>
    <property type="evidence" value="ECO:0007669"/>
    <property type="project" value="TreeGrafter"/>
</dbReference>
<name>A0A8E0RVK7_9TREM</name>
<dbReference type="PANTHER" id="PTHR15302:SF0">
    <property type="entry name" value="E3 UBIQUITIN-PROTEIN LIGASE RNF103"/>
    <property type="match status" value="1"/>
</dbReference>
<sequence>MSTVDQLRPGSHSNLTSLLGPKYRGLLRCSKKRPRLFRVCGSVGLIACFSACMCAAAYVHKMADEILEETLTAEEVSRASFGSGKPNERPKLSVTILKKILQRRGVIFDHAVQAEEIGALLQLTGELTEEELHCAKKSISVSERFNTGTFPDTILHSQVSEGGQNDFSQGGFSVPGAESFVFDSEASFVERVDDNKDSVWLLSVIALDSRYPSKHGISANRMNTLVTDEIWGLLVDRYTPFGFKMGLINCYRLRSLCLDRGLIAADLILALPKGGDRIKDSVQYRALPKQSISVSSAAITDIALQQIHNWVSGALAERVRSVKVVNDIVPSSVDWHKSIIEKRNLKRRWISWLTEKPQPIHVIWRYNKNPSTDQIMSSDLSAGYPPLVLSALSVPFTGRVRFWVVESAASRVPGFTSGDGSDVSRWPLLKDETSSVEQLLSHLNCPLNSTYLVLTPEAKCLGFGKHHGEYLGYPNLELYLRLLYPSVDDILLASFFLLNLLVLLNTAIRGGKIIAFVGRRWMGMPVSYTHEQLGLIQSFIHLARQGWTLHRPSRTERNISQSLPSNVPDRSRSISEPSANENKFSISNQLIHWGKLSIVEFFSYNLFFLLTVLPVINALSLSYAACILNVLLWVLRTFVLLPPVVSLRLSITGGHFCWSRLVGVIVFYYITVLISAAHVYFILLDAKPFNRFRQRTVSFLSSRRLNHVSPDELLARLTRSLLISDLEPRMEQTTSGLSGSSSSSPSEVDSVEYIAQDPMATSSRPSNPSLLTHTIEQIRLLRRLGRLHELLHENSHYLPTNFVHPPEGAALNPPERGDIGPNQRAAPAHIYTWQCSRLIQFGDDATVQSDSRSEKSQICRQSCASNSTCPSRPSFASSVEAEYEAEDEEDVAVNSTAVPRQSQGHRVRRRRPLIAVTQRSDLEGSSSEDSSQSSFNRNFDSSSEVKSFIGPSVDWPPWVIPCEECVVCWRVFRPGVRLGALPCGHGFHEACIRRWLDTGALDCPVCRWPAHAPHLRQQRQMIGQLLSAVQSTLNANGSQRETAVGFPYHNRDALNWVS</sequence>
<evidence type="ECO:0000313" key="7">
    <source>
        <dbReference type="EMBL" id="KAA0195030.1"/>
    </source>
</evidence>
<feature type="region of interest" description="Disordered" evidence="4">
    <location>
        <begin position="880"/>
        <end position="944"/>
    </location>
</feature>
<dbReference type="GO" id="GO:0005783">
    <property type="term" value="C:endoplasmic reticulum"/>
    <property type="evidence" value="ECO:0007669"/>
    <property type="project" value="TreeGrafter"/>
</dbReference>
<dbReference type="GO" id="GO:0016567">
    <property type="term" value="P:protein ubiquitination"/>
    <property type="evidence" value="ECO:0007669"/>
    <property type="project" value="InterPro"/>
</dbReference>
<feature type="region of interest" description="Disordered" evidence="4">
    <location>
        <begin position="558"/>
        <end position="578"/>
    </location>
</feature>
<dbReference type="InterPro" id="IPR042494">
    <property type="entry name" value="RNF103"/>
</dbReference>
<feature type="compositionally biased region" description="Low complexity" evidence="4">
    <location>
        <begin position="923"/>
        <end position="934"/>
    </location>
</feature>
<dbReference type="PANTHER" id="PTHR15302">
    <property type="entry name" value="E3 UBIQUITIN-PROTEIN LIGASE RNF103"/>
    <property type="match status" value="1"/>
</dbReference>
<dbReference type="GO" id="GO:0008270">
    <property type="term" value="F:zinc ion binding"/>
    <property type="evidence" value="ECO:0007669"/>
    <property type="project" value="UniProtKB-KW"/>
</dbReference>
<feature type="transmembrane region" description="Helical" evidence="5">
    <location>
        <begin position="36"/>
        <end position="59"/>
    </location>
</feature>
<proteinExistence type="predicted"/>
<reference evidence="7" key="1">
    <citation type="submission" date="2019-05" db="EMBL/GenBank/DDBJ databases">
        <title>Annotation for the trematode Fasciolopsis buski.</title>
        <authorList>
            <person name="Choi Y.-J."/>
        </authorList>
    </citation>
    <scope>NUCLEOTIDE SEQUENCE</scope>
    <source>
        <strain evidence="7">HT</strain>
        <tissue evidence="7">Whole worm</tissue>
    </source>
</reference>
<organism evidence="7 8">
    <name type="scientific">Fasciolopsis buskii</name>
    <dbReference type="NCBI Taxonomy" id="27845"/>
    <lineage>
        <taxon>Eukaryota</taxon>
        <taxon>Metazoa</taxon>
        <taxon>Spiralia</taxon>
        <taxon>Lophotrochozoa</taxon>
        <taxon>Platyhelminthes</taxon>
        <taxon>Trematoda</taxon>
        <taxon>Digenea</taxon>
        <taxon>Plagiorchiida</taxon>
        <taxon>Echinostomata</taxon>
        <taxon>Echinostomatoidea</taxon>
        <taxon>Fasciolidae</taxon>
        <taxon>Fasciolopsis</taxon>
    </lineage>
</organism>
<dbReference type="AlphaFoldDB" id="A0A8E0RVK7"/>
<dbReference type="SUPFAM" id="SSF57850">
    <property type="entry name" value="RING/U-box"/>
    <property type="match status" value="1"/>
</dbReference>
<feature type="transmembrane region" description="Helical" evidence="5">
    <location>
        <begin position="601"/>
        <end position="624"/>
    </location>
</feature>
<evidence type="ECO:0000256" key="3">
    <source>
        <dbReference type="PROSITE-ProRule" id="PRU00175"/>
    </source>
</evidence>
<dbReference type="CDD" id="cd16473">
    <property type="entry name" value="RING-H2_RNF103"/>
    <property type="match status" value="1"/>
</dbReference>
<comment type="caution">
    <text evidence="7">The sequence shown here is derived from an EMBL/GenBank/DDBJ whole genome shotgun (WGS) entry which is preliminary data.</text>
</comment>
<evidence type="ECO:0000256" key="1">
    <source>
        <dbReference type="ARBA" id="ARBA00022771"/>
    </source>
</evidence>
<feature type="compositionally biased region" description="Basic residues" evidence="4">
    <location>
        <begin position="903"/>
        <end position="912"/>
    </location>
</feature>
<dbReference type="Proteomes" id="UP000728185">
    <property type="component" value="Unassembled WGS sequence"/>
</dbReference>
<feature type="compositionally biased region" description="Acidic residues" evidence="4">
    <location>
        <begin position="881"/>
        <end position="891"/>
    </location>
</feature>
<dbReference type="SMART" id="SM00184">
    <property type="entry name" value="RING"/>
    <property type="match status" value="1"/>
</dbReference>
<evidence type="ECO:0000259" key="6">
    <source>
        <dbReference type="PROSITE" id="PS50089"/>
    </source>
</evidence>
<keyword evidence="1 3" id="KW-0479">Metal-binding</keyword>
<dbReference type="OrthoDB" id="21204at2759"/>
<dbReference type="InterPro" id="IPR001841">
    <property type="entry name" value="Znf_RING"/>
</dbReference>
<dbReference type="EMBL" id="LUCM01003976">
    <property type="protein sequence ID" value="KAA0195030.1"/>
    <property type="molecule type" value="Genomic_DNA"/>
</dbReference>
<evidence type="ECO:0000256" key="4">
    <source>
        <dbReference type="SAM" id="MobiDB-lite"/>
    </source>
</evidence>
<keyword evidence="5" id="KW-0812">Transmembrane</keyword>
<evidence type="ECO:0000313" key="8">
    <source>
        <dbReference type="Proteomes" id="UP000728185"/>
    </source>
</evidence>
<dbReference type="GO" id="GO:0004842">
    <property type="term" value="F:ubiquitin-protein transferase activity"/>
    <property type="evidence" value="ECO:0007669"/>
    <property type="project" value="InterPro"/>
</dbReference>
<protein>
    <recommendedName>
        <fullName evidence="6">RING-type domain-containing protein</fullName>
    </recommendedName>
</protein>
<accession>A0A8E0RVK7</accession>
<feature type="transmembrane region" description="Helical" evidence="5">
    <location>
        <begin position="630"/>
        <end position="649"/>
    </location>
</feature>